<protein>
    <submittedName>
        <fullName evidence="1">Methyltransferase domain-containing protein</fullName>
    </submittedName>
</protein>
<dbReference type="InterPro" id="IPR029063">
    <property type="entry name" value="SAM-dependent_MTases_sf"/>
</dbReference>
<dbReference type="AlphaFoldDB" id="A0A7C0U1X5"/>
<proteinExistence type="predicted"/>
<sequence>MKCRICDGEIFFLFSINNAPLTDDFLTLEGIGKEFLGEIEIGMCLKCGTVQKINDYDLSDYYKTYFYRTSHSPFVLNFYEKVAEEVSRRVKESNRKKVLEIGSSTGEFLQFLKKLNWITVGVEPSLKLTEIALEKGIYTIPDFFNEKVATQLLNEFETFDCIVSFYTLDHISELNQTIELIY</sequence>
<dbReference type="PANTHER" id="PTHR43861">
    <property type="entry name" value="TRANS-ACONITATE 2-METHYLTRANSFERASE-RELATED"/>
    <property type="match status" value="1"/>
</dbReference>
<organism evidence="1">
    <name type="scientific">Desulfofervidus auxilii</name>
    <dbReference type="NCBI Taxonomy" id="1621989"/>
    <lineage>
        <taxon>Bacteria</taxon>
        <taxon>Pseudomonadati</taxon>
        <taxon>Thermodesulfobacteriota</taxon>
        <taxon>Candidatus Desulfofervidia</taxon>
        <taxon>Candidatus Desulfofervidales</taxon>
        <taxon>Candidatus Desulfofervidaceae</taxon>
        <taxon>Candidatus Desulfofervidus</taxon>
    </lineage>
</organism>
<keyword evidence="1" id="KW-0808">Transferase</keyword>
<dbReference type="SUPFAM" id="SSF53335">
    <property type="entry name" value="S-adenosyl-L-methionine-dependent methyltransferases"/>
    <property type="match status" value="1"/>
</dbReference>
<dbReference type="GO" id="GO:0008168">
    <property type="term" value="F:methyltransferase activity"/>
    <property type="evidence" value="ECO:0007669"/>
    <property type="project" value="UniProtKB-KW"/>
</dbReference>
<comment type="caution">
    <text evidence="1">The sequence shown here is derived from an EMBL/GenBank/DDBJ whole genome shotgun (WGS) entry which is preliminary data.</text>
</comment>
<reference evidence="1" key="1">
    <citation type="journal article" date="2020" name="mSystems">
        <title>Genome- and Community-Level Interaction Insights into Carbon Utilization and Element Cycling Functions of Hydrothermarchaeota in Hydrothermal Sediment.</title>
        <authorList>
            <person name="Zhou Z."/>
            <person name="Liu Y."/>
            <person name="Xu W."/>
            <person name="Pan J."/>
            <person name="Luo Z.H."/>
            <person name="Li M."/>
        </authorList>
    </citation>
    <scope>NUCLEOTIDE SEQUENCE [LARGE SCALE GENOMIC DNA]</scope>
    <source>
        <strain evidence="1">HyVt-233</strain>
    </source>
</reference>
<dbReference type="EMBL" id="DRBS01000070">
    <property type="protein sequence ID" value="HDD43582.1"/>
    <property type="molecule type" value="Genomic_DNA"/>
</dbReference>
<evidence type="ECO:0000313" key="1">
    <source>
        <dbReference type="EMBL" id="HDD43582.1"/>
    </source>
</evidence>
<dbReference type="PANTHER" id="PTHR43861:SF5">
    <property type="entry name" value="BLL5978 PROTEIN"/>
    <property type="match status" value="1"/>
</dbReference>
<dbReference type="Proteomes" id="UP000886289">
    <property type="component" value="Unassembled WGS sequence"/>
</dbReference>
<dbReference type="InterPro" id="IPR038576">
    <property type="entry name" value="Methyltransf_Zn-bd_dom_put_sf"/>
</dbReference>
<dbReference type="GO" id="GO:0032259">
    <property type="term" value="P:methylation"/>
    <property type="evidence" value="ECO:0007669"/>
    <property type="project" value="UniProtKB-KW"/>
</dbReference>
<accession>A0A7C0U1X5</accession>
<dbReference type="Gene3D" id="3.40.50.150">
    <property type="entry name" value="Vaccinia Virus protein VP39"/>
    <property type="match status" value="1"/>
</dbReference>
<name>A0A7C0U1X5_DESA2</name>
<gene>
    <name evidence="1" type="ORF">ENG63_01790</name>
</gene>
<dbReference type="Gene3D" id="6.20.50.110">
    <property type="entry name" value="Methyltransferase, zinc-binding domain"/>
    <property type="match status" value="1"/>
</dbReference>
<dbReference type="CDD" id="cd02440">
    <property type="entry name" value="AdoMet_MTases"/>
    <property type="match status" value="1"/>
</dbReference>
<dbReference type="Pfam" id="PF13489">
    <property type="entry name" value="Methyltransf_23"/>
    <property type="match status" value="1"/>
</dbReference>
<keyword evidence="1" id="KW-0489">Methyltransferase</keyword>
<feature type="non-terminal residue" evidence="1">
    <location>
        <position position="182"/>
    </location>
</feature>